<evidence type="ECO:0000256" key="1">
    <source>
        <dbReference type="ARBA" id="ARBA00022669"/>
    </source>
</evidence>
<feature type="disulfide bond" evidence="3">
    <location>
        <begin position="367"/>
        <end position="379"/>
    </location>
</feature>
<evidence type="ECO:0000259" key="5">
    <source>
        <dbReference type="PROSITE" id="PS50941"/>
    </source>
</evidence>
<evidence type="ECO:0000256" key="2">
    <source>
        <dbReference type="ARBA" id="ARBA00023157"/>
    </source>
</evidence>
<evidence type="ECO:0000256" key="4">
    <source>
        <dbReference type="SAM" id="MobiDB-lite"/>
    </source>
</evidence>
<sequence>MFGNTKLKRIFYTIAITTVAWKSIYAKKTIEEQCQIVNDILEIEKPTESCCKYSRVGCDNKKNNIIQLDLSELDLKRITGKIVKLPLLALDLSKNPKLKRLPKGIGHLAHLEVLNLSDLPKLVELPESITLLKGLNILILNNDTSLKTLPENFGNISNLNQLYATSTGLTRLPSTFINLKKLVTANFSSSKNLYGEAPQFDTDVLLNFYDTNVCYRRGIYYPEKWILPHNKYCETINISPITMGMVNANTSMGLDEDEEDDKDYRCGKNYGICANQGCCSKYGYCGTSDDHCSVENECQTDYGICYDIDINGNKITVGVGHDTVSKTSETETKSESKPVTNENTNVNSSQTENTSEDYRCGKGYGSCGKGYCCSKYGWCGLTADFCDPKSCQNEYGTCWSKSPTTVVIKNVPGRCGLQYGNCPEGYCCSRYGWCGSSDTYCSARNCQVGYGKCNNSNNEVLVDDTVIRDDGRCGKGIGRCPTGTCCSKYGWCGNSIAYCGTKEGCQEGYGECISN</sequence>
<dbReference type="SMART" id="SM00270">
    <property type="entry name" value="ChtBD1"/>
    <property type="match status" value="4"/>
</dbReference>
<dbReference type="Gene3D" id="3.80.10.10">
    <property type="entry name" value="Ribonuclease Inhibitor"/>
    <property type="match status" value="1"/>
</dbReference>
<keyword evidence="7" id="KW-1185">Reference proteome</keyword>
<dbReference type="PANTHER" id="PTHR47849">
    <property type="entry name" value="CHITIN-BINDING LECTIN 1"/>
    <property type="match status" value="1"/>
</dbReference>
<keyword evidence="1 3" id="KW-0147">Chitin-binding</keyword>
<feature type="disulfide bond" evidence="3">
    <location>
        <begin position="485"/>
        <end position="499"/>
    </location>
</feature>
<dbReference type="CDD" id="cd00035">
    <property type="entry name" value="ChtBD1"/>
    <property type="match status" value="4"/>
</dbReference>
<name>A0A1Y1Z3J0_9FUNG</name>
<feature type="domain" description="Chitin-binding type-1" evidence="5">
    <location>
        <begin position="357"/>
        <end position="400"/>
    </location>
</feature>
<dbReference type="InterPro" id="IPR018371">
    <property type="entry name" value="Chitin-binding_1_CS"/>
</dbReference>
<dbReference type="EMBL" id="MCOG01000458">
    <property type="protein sequence ID" value="ORY04789.1"/>
    <property type="molecule type" value="Genomic_DNA"/>
</dbReference>
<dbReference type="AlphaFoldDB" id="A0A1Y1Z3J0"/>
<organism evidence="6 7">
    <name type="scientific">Neocallimastix californiae</name>
    <dbReference type="NCBI Taxonomy" id="1754190"/>
    <lineage>
        <taxon>Eukaryota</taxon>
        <taxon>Fungi</taxon>
        <taxon>Fungi incertae sedis</taxon>
        <taxon>Chytridiomycota</taxon>
        <taxon>Chytridiomycota incertae sedis</taxon>
        <taxon>Neocallimastigomycetes</taxon>
        <taxon>Neocallimastigales</taxon>
        <taxon>Neocallimastigaceae</taxon>
        <taxon>Neocallimastix</taxon>
    </lineage>
</organism>
<feature type="compositionally biased region" description="Polar residues" evidence="4">
    <location>
        <begin position="338"/>
        <end position="353"/>
    </location>
</feature>
<feature type="disulfide bond" evidence="3">
    <location>
        <begin position="278"/>
        <end position="292"/>
    </location>
</feature>
<comment type="caution">
    <text evidence="3">Lacks conserved residue(s) required for the propagation of feature annotation.</text>
</comment>
<feature type="region of interest" description="Disordered" evidence="4">
    <location>
        <begin position="324"/>
        <end position="356"/>
    </location>
</feature>
<feature type="domain" description="Chitin-binding type-1" evidence="5">
    <location>
        <begin position="470"/>
        <end position="514"/>
    </location>
</feature>
<evidence type="ECO:0000313" key="7">
    <source>
        <dbReference type="Proteomes" id="UP000193920"/>
    </source>
</evidence>
<feature type="disulfide bond" evidence="3">
    <location>
        <begin position="273"/>
        <end position="285"/>
    </location>
</feature>
<dbReference type="STRING" id="1754190.A0A1Y1Z3J0"/>
<dbReference type="InterPro" id="IPR001002">
    <property type="entry name" value="Chitin-bd_1"/>
</dbReference>
<feature type="disulfide bond" evidence="3">
    <location>
        <begin position="422"/>
        <end position="434"/>
    </location>
</feature>
<dbReference type="PROSITE" id="PS00026">
    <property type="entry name" value="CHIT_BIND_I_1"/>
    <property type="match status" value="1"/>
</dbReference>
<dbReference type="InterPro" id="IPR032675">
    <property type="entry name" value="LRR_dom_sf"/>
</dbReference>
<keyword evidence="2 3" id="KW-1015">Disulfide bond</keyword>
<feature type="domain" description="Chitin-binding type-1" evidence="5">
    <location>
        <begin position="263"/>
        <end position="307"/>
    </location>
</feature>
<accession>A0A1Y1Z3J0</accession>
<feature type="disulfide bond" evidence="3">
    <location>
        <begin position="480"/>
        <end position="492"/>
    </location>
</feature>
<evidence type="ECO:0000256" key="3">
    <source>
        <dbReference type="PROSITE-ProRule" id="PRU00261"/>
    </source>
</evidence>
<dbReference type="OrthoDB" id="2108026at2759"/>
<protein>
    <recommendedName>
        <fullName evidence="5">Chitin-binding type-1 domain-containing protein</fullName>
    </recommendedName>
</protein>
<dbReference type="GO" id="GO:0008061">
    <property type="term" value="F:chitin binding"/>
    <property type="evidence" value="ECO:0007669"/>
    <property type="project" value="UniProtKB-UniRule"/>
</dbReference>
<dbReference type="InterPro" id="IPR036861">
    <property type="entry name" value="Endochitinase-like_sf"/>
</dbReference>
<feature type="disulfide bond" evidence="3">
    <location>
        <begin position="427"/>
        <end position="441"/>
    </location>
</feature>
<dbReference type="Proteomes" id="UP000193920">
    <property type="component" value="Unassembled WGS sequence"/>
</dbReference>
<dbReference type="Gene3D" id="3.30.60.10">
    <property type="entry name" value="Endochitinase-like"/>
    <property type="match status" value="4"/>
</dbReference>
<feature type="disulfide bond" evidence="3">
    <location>
        <begin position="372"/>
        <end position="386"/>
    </location>
</feature>
<evidence type="ECO:0000313" key="6">
    <source>
        <dbReference type="EMBL" id="ORY04789.1"/>
    </source>
</evidence>
<dbReference type="Pfam" id="PF00187">
    <property type="entry name" value="Chitin_bind_1"/>
    <property type="match status" value="3"/>
</dbReference>
<comment type="caution">
    <text evidence="6">The sequence shown here is derived from an EMBL/GenBank/DDBJ whole genome shotgun (WGS) entry which is preliminary data.</text>
</comment>
<dbReference type="PROSITE" id="PS50941">
    <property type="entry name" value="CHIT_BIND_I_2"/>
    <property type="match status" value="4"/>
</dbReference>
<dbReference type="SUPFAM" id="SSF57016">
    <property type="entry name" value="Plant lectins/antimicrobial peptides"/>
    <property type="match status" value="4"/>
</dbReference>
<dbReference type="SUPFAM" id="SSF52058">
    <property type="entry name" value="L domain-like"/>
    <property type="match status" value="1"/>
</dbReference>
<feature type="domain" description="Chitin-binding type-1" evidence="5">
    <location>
        <begin position="412"/>
        <end position="455"/>
    </location>
</feature>
<reference evidence="6 7" key="1">
    <citation type="submission" date="2016-08" db="EMBL/GenBank/DDBJ databases">
        <title>A Parts List for Fungal Cellulosomes Revealed by Comparative Genomics.</title>
        <authorList>
            <consortium name="DOE Joint Genome Institute"/>
            <person name="Haitjema C.H."/>
            <person name="Gilmore S.P."/>
            <person name="Henske J.K."/>
            <person name="Solomon K.V."/>
            <person name="De Groot R."/>
            <person name="Kuo A."/>
            <person name="Mondo S.J."/>
            <person name="Salamov A.A."/>
            <person name="Labutti K."/>
            <person name="Zhao Z."/>
            <person name="Chiniquy J."/>
            <person name="Barry K."/>
            <person name="Brewer H.M."/>
            <person name="Purvine S.O."/>
            <person name="Wright A.T."/>
            <person name="Boxma B."/>
            <person name="Van Alen T."/>
            <person name="Hackstein J.H."/>
            <person name="Baker S.E."/>
            <person name="Grigoriev I.V."/>
            <person name="O'Malley M.A."/>
        </authorList>
    </citation>
    <scope>NUCLEOTIDE SEQUENCE [LARGE SCALE GENOMIC DNA]</scope>
    <source>
        <strain evidence="6 7">G1</strain>
    </source>
</reference>
<gene>
    <name evidence="6" type="ORF">LY90DRAFT_709304</name>
</gene>
<proteinExistence type="predicted"/>